<dbReference type="SUPFAM" id="SSF110857">
    <property type="entry name" value="Gamma-glutamyl cyclotransferase-like"/>
    <property type="match status" value="1"/>
</dbReference>
<dbReference type="CDD" id="cd06661">
    <property type="entry name" value="GGCT_like"/>
    <property type="match status" value="1"/>
</dbReference>
<evidence type="ECO:0000259" key="1">
    <source>
        <dbReference type="Pfam" id="PF06094"/>
    </source>
</evidence>
<dbReference type="GO" id="GO:0016874">
    <property type="term" value="F:ligase activity"/>
    <property type="evidence" value="ECO:0007669"/>
    <property type="project" value="UniProtKB-KW"/>
</dbReference>
<feature type="domain" description="Gamma-glutamylcyclotransferase AIG2-like" evidence="1">
    <location>
        <begin position="8"/>
        <end position="113"/>
    </location>
</feature>
<name>A0A246GCY2_9FLAO</name>
<dbReference type="EMBL" id="MTCY01000006">
    <property type="protein sequence ID" value="OWP79169.1"/>
    <property type="molecule type" value="Genomic_DNA"/>
</dbReference>
<reference evidence="2 3" key="1">
    <citation type="journal article" date="2017" name="Infect. Genet. Evol.">
        <title>Comparative genome analysis of fish pathogen Flavobacterium columnare reveals extensive sequence diversity within the species.</title>
        <authorList>
            <person name="Kayansamruaj P."/>
            <person name="Dong H.T."/>
            <person name="Hirono I."/>
            <person name="Kondo H."/>
            <person name="Senapin S."/>
            <person name="Rodkhum C."/>
        </authorList>
    </citation>
    <scope>NUCLEOTIDE SEQUENCE [LARGE SCALE GENOMIC DNA]</scope>
    <source>
        <strain evidence="2 3">1214</strain>
    </source>
</reference>
<dbReference type="Gene3D" id="3.10.490.10">
    <property type="entry name" value="Gamma-glutamyl cyclotransferase-like"/>
    <property type="match status" value="1"/>
</dbReference>
<protein>
    <submittedName>
        <fullName evidence="2">UDP-N-acetylmuramate--alanine ligase</fullName>
    </submittedName>
</protein>
<gene>
    <name evidence="2" type="ORF">BWK62_03375</name>
</gene>
<sequence length="118" mass="13773">MKDTAHLLFSYGTLQLEKVQLENYGRILEGKHDVLKGYKIEKIQITDKEVLAKSELEYHPIAVKSINKADFIQGVIFQISSLELEKTDQYEVDQYSRVLETFESGRKAWIYIQEDCKI</sequence>
<evidence type="ECO:0000313" key="3">
    <source>
        <dbReference type="Proteomes" id="UP000198034"/>
    </source>
</evidence>
<accession>A0A246GCY2</accession>
<dbReference type="Proteomes" id="UP000198034">
    <property type="component" value="Unassembled WGS sequence"/>
</dbReference>
<keyword evidence="2" id="KW-0436">Ligase</keyword>
<dbReference type="InterPro" id="IPR009288">
    <property type="entry name" value="AIG2-like_dom"/>
</dbReference>
<evidence type="ECO:0000313" key="2">
    <source>
        <dbReference type="EMBL" id="OWP79169.1"/>
    </source>
</evidence>
<dbReference type="OrthoDB" id="9798388at2"/>
<dbReference type="InterPro" id="IPR013024">
    <property type="entry name" value="GGCT-like"/>
</dbReference>
<dbReference type="AlphaFoldDB" id="A0A246GCY2"/>
<dbReference type="InterPro" id="IPR036568">
    <property type="entry name" value="GGCT-like_sf"/>
</dbReference>
<proteinExistence type="predicted"/>
<organism evidence="2 3">
    <name type="scientific">Flavobacterium columnare</name>
    <dbReference type="NCBI Taxonomy" id="996"/>
    <lineage>
        <taxon>Bacteria</taxon>
        <taxon>Pseudomonadati</taxon>
        <taxon>Bacteroidota</taxon>
        <taxon>Flavobacteriia</taxon>
        <taxon>Flavobacteriales</taxon>
        <taxon>Flavobacteriaceae</taxon>
        <taxon>Flavobacterium</taxon>
    </lineage>
</organism>
<dbReference type="Pfam" id="PF06094">
    <property type="entry name" value="GGACT"/>
    <property type="match status" value="1"/>
</dbReference>
<comment type="caution">
    <text evidence="2">The sequence shown here is derived from an EMBL/GenBank/DDBJ whole genome shotgun (WGS) entry which is preliminary data.</text>
</comment>